<reference evidence="1" key="1">
    <citation type="submission" date="2022-02" db="EMBL/GenBank/DDBJ databases">
        <title>Corynebacterium sp. from urogenital microbiome.</title>
        <authorList>
            <person name="Cappelli E.A."/>
            <person name="Ribeiro T.G."/>
            <person name="Peixe L."/>
        </authorList>
    </citation>
    <scope>NUCLEOTIDE SEQUENCE</scope>
    <source>
        <strain evidence="1">C8Ua_172</strain>
    </source>
</reference>
<name>A0A9X3LX23_9CORY</name>
<keyword evidence="2" id="KW-1185">Reference proteome</keyword>
<accession>A0A9X3LX23</accession>
<dbReference type="Proteomes" id="UP001146468">
    <property type="component" value="Unassembled WGS sequence"/>
</dbReference>
<protein>
    <submittedName>
        <fullName evidence="1">Uncharacterized protein</fullName>
    </submittedName>
</protein>
<proteinExistence type="predicted"/>
<sequence>MTPRVDFPPSLLEELVSRLPQVPEAHSLIGALVGDQGGVEEVGVDRRRLAVSAESYEDLMGPVAEAVDAVLWAYPDDAVDATREHMLAGLARMARAAREADLAGEPPATAMEVVGVRPLFGASQVDFWSVHLSAPVPVEYEAGQVFPVLRPEAVEAATYAEDADPTWDCLAPAIPQNSFGELVFFLPAAGTTWAPRVGEYWTLGRASGEAVTLGGTIDARGDALAGARAAVFAAAERGAGEAVELLVDAAGVDEPGLRALADTSDWLTLTQVY</sequence>
<comment type="caution">
    <text evidence="1">The sequence shown here is derived from an EMBL/GenBank/DDBJ whole genome shotgun (WGS) entry which is preliminary data.</text>
</comment>
<dbReference type="AlphaFoldDB" id="A0A9X3LX23"/>
<evidence type="ECO:0000313" key="1">
    <source>
        <dbReference type="EMBL" id="MCZ9294685.1"/>
    </source>
</evidence>
<evidence type="ECO:0000313" key="2">
    <source>
        <dbReference type="Proteomes" id="UP001146468"/>
    </source>
</evidence>
<gene>
    <name evidence="1" type="ORF">L8U60_09335</name>
</gene>
<dbReference type="EMBL" id="JAKMUS010000017">
    <property type="protein sequence ID" value="MCZ9294685.1"/>
    <property type="molecule type" value="Genomic_DNA"/>
</dbReference>
<dbReference type="RefSeq" id="WP_269966103.1">
    <property type="nucleotide sequence ID" value="NZ_JAKMUS010000017.1"/>
</dbReference>
<organism evidence="1 2">
    <name type="scientific">Corynebacterium meitnerae</name>
    <dbReference type="NCBI Taxonomy" id="2913498"/>
    <lineage>
        <taxon>Bacteria</taxon>
        <taxon>Bacillati</taxon>
        <taxon>Actinomycetota</taxon>
        <taxon>Actinomycetes</taxon>
        <taxon>Mycobacteriales</taxon>
        <taxon>Corynebacteriaceae</taxon>
        <taxon>Corynebacterium</taxon>
    </lineage>
</organism>